<keyword evidence="2" id="KW-0560">Oxidoreductase</keyword>
<dbReference type="InterPro" id="IPR013149">
    <property type="entry name" value="ADH-like_C"/>
</dbReference>
<dbReference type="InterPro" id="IPR020843">
    <property type="entry name" value="ER"/>
</dbReference>
<dbReference type="Gene3D" id="3.90.180.10">
    <property type="entry name" value="Medium-chain alcohol dehydrogenases, catalytic domain"/>
    <property type="match status" value="1"/>
</dbReference>
<dbReference type="EMBL" id="QEFD01000048">
    <property type="protein sequence ID" value="PVU77117.1"/>
    <property type="molecule type" value="Genomic_DNA"/>
</dbReference>
<dbReference type="Pfam" id="PF08240">
    <property type="entry name" value="ADH_N"/>
    <property type="match status" value="1"/>
</dbReference>
<evidence type="ECO:0000259" key="3">
    <source>
        <dbReference type="SMART" id="SM00829"/>
    </source>
</evidence>
<gene>
    <name evidence="4" type="ORF">DDW13_01395</name>
</gene>
<name>A0A2T9XAI2_9CREN</name>
<dbReference type="SUPFAM" id="SSF51735">
    <property type="entry name" value="NAD(P)-binding Rossmann-fold domains"/>
    <property type="match status" value="1"/>
</dbReference>
<comment type="caution">
    <text evidence="4">The sequence shown here is derived from an EMBL/GenBank/DDBJ whole genome shotgun (WGS) entry which is preliminary data.</text>
</comment>
<organism evidence="4 5">
    <name type="scientific">Acidianus hospitalis</name>
    <dbReference type="NCBI Taxonomy" id="563177"/>
    <lineage>
        <taxon>Archaea</taxon>
        <taxon>Thermoproteota</taxon>
        <taxon>Thermoprotei</taxon>
        <taxon>Sulfolobales</taxon>
        <taxon>Sulfolobaceae</taxon>
        <taxon>Acidianus</taxon>
    </lineage>
</organism>
<evidence type="ECO:0000313" key="5">
    <source>
        <dbReference type="Proteomes" id="UP000245638"/>
    </source>
</evidence>
<dbReference type="Proteomes" id="UP000245638">
    <property type="component" value="Unassembled WGS sequence"/>
</dbReference>
<dbReference type="GO" id="GO:0070402">
    <property type="term" value="F:NADPH binding"/>
    <property type="evidence" value="ECO:0007669"/>
    <property type="project" value="TreeGrafter"/>
</dbReference>
<feature type="domain" description="Enoyl reductase (ER)" evidence="3">
    <location>
        <begin position="9"/>
        <end position="328"/>
    </location>
</feature>
<dbReference type="SMART" id="SM00829">
    <property type="entry name" value="PKS_ER"/>
    <property type="match status" value="1"/>
</dbReference>
<dbReference type="GO" id="GO:0016651">
    <property type="term" value="F:oxidoreductase activity, acting on NAD(P)H"/>
    <property type="evidence" value="ECO:0007669"/>
    <property type="project" value="TreeGrafter"/>
</dbReference>
<reference evidence="4 5" key="1">
    <citation type="journal article" date="2015" name="Appl. Environ. Microbiol.">
        <title>Nanoarchaeota, Their Sulfolobales Host, and Nanoarchaeota Virus Distribution across Yellowstone National Park Hot Springs.</title>
        <authorList>
            <person name="Munson-McGee J.H."/>
            <person name="Field E.K."/>
            <person name="Bateson M."/>
            <person name="Rooney C."/>
            <person name="Stepanauskas R."/>
            <person name="Young M.J."/>
        </authorList>
    </citation>
    <scope>NUCLEOTIDE SEQUENCE [LARGE SCALE GENOMIC DNA]</scope>
    <source>
        <strain evidence="4">SCGC AC-742_N10</strain>
    </source>
</reference>
<evidence type="ECO:0000256" key="2">
    <source>
        <dbReference type="ARBA" id="ARBA00023002"/>
    </source>
</evidence>
<dbReference type="PANTHER" id="PTHR48106">
    <property type="entry name" value="QUINONE OXIDOREDUCTASE PIG3-RELATED"/>
    <property type="match status" value="1"/>
</dbReference>
<dbReference type="CDD" id="cd08264">
    <property type="entry name" value="Zn_ADH_like2"/>
    <property type="match status" value="1"/>
</dbReference>
<dbReference type="InterPro" id="IPR013154">
    <property type="entry name" value="ADH-like_N"/>
</dbReference>
<keyword evidence="1" id="KW-0521">NADP</keyword>
<accession>A0A2T9XAI2</accession>
<evidence type="ECO:0000256" key="1">
    <source>
        <dbReference type="ARBA" id="ARBA00022857"/>
    </source>
</evidence>
<dbReference type="AlphaFoldDB" id="A0A2T9XAI2"/>
<sequence length="331" mass="35810">MRALQFDKSGIENLKLVEVSNPEVGSHDVRIKVKFAGVNPIDYFVVNYLPVKPMPHIPGAEVYGEIESVGDHVKSLKPGDRVIVYNRLFDGTCDMCLSSMEMLCRNGGIMSVITNGGYAEYLTVPEKNVFKVPDSMSEEVASSLPVAGLTAYHALKEAGVNSNDVVAVFGASGNTGQFAVQLAKKMGAKVIAVSKKAWLKDFGADYVTTYDKVVEDVSRVTGGKMASVVINSVGSSVWDLSLSSLGVNGRLMFFGGITGSEVKLNLSQIYGNHAKIIGTTGGRRIELMQLLESCNDCKVKVWKTFSLEEGKEALKALFDPARDGRILLKIQ</sequence>
<protein>
    <submittedName>
        <fullName evidence="4">Alcohol dehydrogenase</fullName>
    </submittedName>
</protein>
<evidence type="ECO:0000313" key="4">
    <source>
        <dbReference type="EMBL" id="PVU77117.1"/>
    </source>
</evidence>
<dbReference type="InterPro" id="IPR011032">
    <property type="entry name" value="GroES-like_sf"/>
</dbReference>
<dbReference type="Pfam" id="PF00107">
    <property type="entry name" value="ADH_zinc_N"/>
    <property type="match status" value="1"/>
</dbReference>
<dbReference type="SUPFAM" id="SSF50129">
    <property type="entry name" value="GroES-like"/>
    <property type="match status" value="1"/>
</dbReference>
<dbReference type="InterPro" id="IPR036291">
    <property type="entry name" value="NAD(P)-bd_dom_sf"/>
</dbReference>
<proteinExistence type="predicted"/>